<proteinExistence type="predicted"/>
<dbReference type="Proteomes" id="UP001055156">
    <property type="component" value="Unassembled WGS sequence"/>
</dbReference>
<reference evidence="1" key="1">
    <citation type="journal article" date="2021" name="Front. Microbiol.">
        <title>Comprehensive Comparative Genomics and Phenotyping of Methylobacterium Species.</title>
        <authorList>
            <person name="Alessa O."/>
            <person name="Ogura Y."/>
            <person name="Fujitani Y."/>
            <person name="Takami H."/>
            <person name="Hayashi T."/>
            <person name="Sahin N."/>
            <person name="Tani A."/>
        </authorList>
    </citation>
    <scope>NUCLEOTIDE SEQUENCE</scope>
    <source>
        <strain evidence="1">NBRC 15689</strain>
    </source>
</reference>
<dbReference type="RefSeq" id="WP_238313704.1">
    <property type="nucleotide sequence ID" value="NZ_BPQV01000015.1"/>
</dbReference>
<evidence type="ECO:0000313" key="1">
    <source>
        <dbReference type="EMBL" id="GJE29324.1"/>
    </source>
</evidence>
<organism evidence="1 2">
    <name type="scientific">Methylobacterium organophilum</name>
    <dbReference type="NCBI Taxonomy" id="410"/>
    <lineage>
        <taxon>Bacteria</taxon>
        <taxon>Pseudomonadati</taxon>
        <taxon>Pseudomonadota</taxon>
        <taxon>Alphaproteobacteria</taxon>
        <taxon>Hyphomicrobiales</taxon>
        <taxon>Methylobacteriaceae</taxon>
        <taxon>Methylobacterium</taxon>
    </lineage>
</organism>
<sequence>MSAGVSEERREAVERQAQGGLERALMRAFWQAMQDQPMPVMAGLEAAARTLGALYRQAAAVHGPGGCDCGWRPEPDSDLIVLEAMLAAALLQPPGRTLAEMEPAGRA</sequence>
<accession>A0ABQ4TE68</accession>
<evidence type="ECO:0000313" key="2">
    <source>
        <dbReference type="Proteomes" id="UP001055156"/>
    </source>
</evidence>
<reference evidence="1" key="2">
    <citation type="submission" date="2021-08" db="EMBL/GenBank/DDBJ databases">
        <authorList>
            <person name="Tani A."/>
            <person name="Ola A."/>
            <person name="Ogura Y."/>
            <person name="Katsura K."/>
            <person name="Hayashi T."/>
        </authorList>
    </citation>
    <scope>NUCLEOTIDE SEQUENCE</scope>
    <source>
        <strain evidence="1">NBRC 15689</strain>
    </source>
</reference>
<name>A0ABQ4TE68_METOR</name>
<gene>
    <name evidence="1" type="ORF">LKMONMHP_4204</name>
</gene>
<comment type="caution">
    <text evidence="1">The sequence shown here is derived from an EMBL/GenBank/DDBJ whole genome shotgun (WGS) entry which is preliminary data.</text>
</comment>
<dbReference type="EMBL" id="BPQV01000015">
    <property type="protein sequence ID" value="GJE29324.1"/>
    <property type="molecule type" value="Genomic_DNA"/>
</dbReference>
<keyword evidence="2" id="KW-1185">Reference proteome</keyword>
<protein>
    <submittedName>
        <fullName evidence="1">Uncharacterized protein</fullName>
    </submittedName>
</protein>